<gene>
    <name evidence="3" type="ORF">GTP23_21240</name>
</gene>
<keyword evidence="4" id="KW-1185">Reference proteome</keyword>
<dbReference type="SUPFAM" id="SSF53474">
    <property type="entry name" value="alpha/beta-Hydrolases"/>
    <property type="match status" value="1"/>
</dbReference>
<feature type="domain" description="Phospholipase/carboxylesterase/thioesterase" evidence="2">
    <location>
        <begin position="45"/>
        <end position="203"/>
    </location>
</feature>
<dbReference type="InterPro" id="IPR050955">
    <property type="entry name" value="Plant_Biomass_Hydrol_Est"/>
</dbReference>
<evidence type="ECO:0000313" key="3">
    <source>
        <dbReference type="EMBL" id="MYN47574.1"/>
    </source>
</evidence>
<dbReference type="InterPro" id="IPR029058">
    <property type="entry name" value="AB_hydrolase_fold"/>
</dbReference>
<evidence type="ECO:0000256" key="1">
    <source>
        <dbReference type="ARBA" id="ARBA00022729"/>
    </source>
</evidence>
<dbReference type="AlphaFoldDB" id="A0A845I1X6"/>
<organism evidence="3 4">
    <name type="scientific">Duganella fentianensis</name>
    <dbReference type="NCBI Taxonomy" id="2692177"/>
    <lineage>
        <taxon>Bacteria</taxon>
        <taxon>Pseudomonadati</taxon>
        <taxon>Pseudomonadota</taxon>
        <taxon>Betaproteobacteria</taxon>
        <taxon>Burkholderiales</taxon>
        <taxon>Oxalobacteraceae</taxon>
        <taxon>Telluria group</taxon>
        <taxon>Duganella</taxon>
    </lineage>
</organism>
<sequence>MSVRNFIFGLDSREAPSAPVVRIDITRPEGVRYYLQASPTVAQEGKRPLVIILHGGGSSAEQVLGMAFPASPLSVWLEIAEREQVVVIAPNGNSQAGRRAWNDGFADIPSNPSTDDVGFISAIIDRAVVEEAVDANRIYVIGVSKGGMLAYRIAVELAPRLAAFSAVLAAMPERPIYAQPSLPLSFLLVAGTSDPFIPYVGGKFWHTLGFIGRTKSVEASANTWCSLARLSDLPVTHTDGAVVRQVWRSDFTTLQVKLIKIVGGGHAEPSKKKRYPGLFRLFPGIQNGDFELAEEAWSFFKDKRKLNPVP</sequence>
<proteinExistence type="predicted"/>
<name>A0A845I1X6_9BURK</name>
<evidence type="ECO:0000259" key="2">
    <source>
        <dbReference type="Pfam" id="PF02230"/>
    </source>
</evidence>
<dbReference type="Gene3D" id="3.40.50.1820">
    <property type="entry name" value="alpha/beta hydrolase"/>
    <property type="match status" value="1"/>
</dbReference>
<keyword evidence="1" id="KW-0732">Signal</keyword>
<dbReference type="PANTHER" id="PTHR43037">
    <property type="entry name" value="UNNAMED PRODUCT-RELATED"/>
    <property type="match status" value="1"/>
</dbReference>
<dbReference type="EMBL" id="WWCL01000006">
    <property type="protein sequence ID" value="MYN47574.1"/>
    <property type="molecule type" value="Genomic_DNA"/>
</dbReference>
<dbReference type="RefSeq" id="WP_161036975.1">
    <property type="nucleotide sequence ID" value="NZ_WWCL01000006.1"/>
</dbReference>
<dbReference type="Proteomes" id="UP000444316">
    <property type="component" value="Unassembled WGS sequence"/>
</dbReference>
<accession>A0A845I1X6</accession>
<comment type="caution">
    <text evidence="3">The sequence shown here is derived from an EMBL/GenBank/DDBJ whole genome shotgun (WGS) entry which is preliminary data.</text>
</comment>
<reference evidence="3" key="1">
    <citation type="submission" date="2019-12" db="EMBL/GenBank/DDBJ databases">
        <title>Novel species isolated from a subtropical stream in China.</title>
        <authorList>
            <person name="Lu H."/>
        </authorList>
    </citation>
    <scope>NUCLEOTIDE SEQUENCE [LARGE SCALE GENOMIC DNA]</scope>
    <source>
        <strain evidence="3">FT93W</strain>
    </source>
</reference>
<dbReference type="Pfam" id="PF02230">
    <property type="entry name" value="Abhydrolase_2"/>
    <property type="match status" value="1"/>
</dbReference>
<protein>
    <recommendedName>
        <fullName evidence="2">Phospholipase/carboxylesterase/thioesterase domain-containing protein</fullName>
    </recommendedName>
</protein>
<dbReference type="PANTHER" id="PTHR43037:SF1">
    <property type="entry name" value="BLL1128 PROTEIN"/>
    <property type="match status" value="1"/>
</dbReference>
<dbReference type="GO" id="GO:0016787">
    <property type="term" value="F:hydrolase activity"/>
    <property type="evidence" value="ECO:0007669"/>
    <property type="project" value="InterPro"/>
</dbReference>
<dbReference type="InterPro" id="IPR003140">
    <property type="entry name" value="PLipase/COase/thioEstase"/>
</dbReference>
<evidence type="ECO:0000313" key="4">
    <source>
        <dbReference type="Proteomes" id="UP000444316"/>
    </source>
</evidence>